<sequence length="185" mass="21311">MKGQKIGYRRVSSFDQNESRQLENLTLDKIFTDKASGKDTERHQLKEMLAFVREGDTVYVHSMDRLARNLDDLRRVVKELISRGIDVTFVKECLTFNNQDSPMSNLLLSVMGAFAEFERELIKERQREGIELAKKRGVYKGRKKALSEAQASELKTRIANGENKSALAKEFNISRQTLYSYLPKT</sequence>
<dbReference type="Gene3D" id="1.10.10.60">
    <property type="entry name" value="Homeodomain-like"/>
    <property type="match status" value="1"/>
</dbReference>
<name>A0A3L8PQJ1_9GAMM</name>
<dbReference type="EMBL" id="QZEI01000182">
    <property type="protein sequence ID" value="RLV57685.1"/>
    <property type="molecule type" value="Genomic_DNA"/>
</dbReference>
<dbReference type="SUPFAM" id="SSF46689">
    <property type="entry name" value="Homeodomain-like"/>
    <property type="match status" value="1"/>
</dbReference>
<dbReference type="PROSITE" id="PS51736">
    <property type="entry name" value="RECOMBINASES_3"/>
    <property type="match status" value="1"/>
</dbReference>
<dbReference type="InterPro" id="IPR009057">
    <property type="entry name" value="Homeodomain-like_sf"/>
</dbReference>
<dbReference type="SMART" id="SM00857">
    <property type="entry name" value="Resolvase"/>
    <property type="match status" value="1"/>
</dbReference>
<evidence type="ECO:0000313" key="3">
    <source>
        <dbReference type="EMBL" id="RLV57685.1"/>
    </source>
</evidence>
<comment type="similarity">
    <text evidence="1">Belongs to the site-specific recombinase resolvase family.</text>
</comment>
<dbReference type="Pfam" id="PF00239">
    <property type="entry name" value="Resolvase"/>
    <property type="match status" value="1"/>
</dbReference>
<organism evidence="3 4">
    <name type="scientific">Parashewanella curva</name>
    <dbReference type="NCBI Taxonomy" id="2338552"/>
    <lineage>
        <taxon>Bacteria</taxon>
        <taxon>Pseudomonadati</taxon>
        <taxon>Pseudomonadota</taxon>
        <taxon>Gammaproteobacteria</taxon>
        <taxon>Alteromonadales</taxon>
        <taxon>Shewanellaceae</taxon>
        <taxon>Parashewanella</taxon>
    </lineage>
</organism>
<accession>A0A3L8PQJ1</accession>
<dbReference type="InterPro" id="IPR036162">
    <property type="entry name" value="Resolvase-like_N_sf"/>
</dbReference>
<dbReference type="Gene3D" id="3.40.50.1390">
    <property type="entry name" value="Resolvase, N-terminal catalytic domain"/>
    <property type="match status" value="1"/>
</dbReference>
<dbReference type="InterPro" id="IPR050639">
    <property type="entry name" value="SSR_resolvase"/>
</dbReference>
<dbReference type="CDD" id="cd00569">
    <property type="entry name" value="HTH_Hin_like"/>
    <property type="match status" value="1"/>
</dbReference>
<dbReference type="PANTHER" id="PTHR30461:SF26">
    <property type="entry name" value="RESOLVASE HOMOLOG YNEB"/>
    <property type="match status" value="1"/>
</dbReference>
<dbReference type="SUPFAM" id="SSF53041">
    <property type="entry name" value="Resolvase-like"/>
    <property type="match status" value="1"/>
</dbReference>
<protein>
    <submittedName>
        <fullName evidence="3">Recombinase family protein</fullName>
    </submittedName>
</protein>
<dbReference type="Pfam" id="PF02796">
    <property type="entry name" value="HTH_7"/>
    <property type="match status" value="1"/>
</dbReference>
<dbReference type="RefSeq" id="WP_121840964.1">
    <property type="nucleotide sequence ID" value="NZ_ML014931.1"/>
</dbReference>
<dbReference type="GO" id="GO:0000150">
    <property type="term" value="F:DNA strand exchange activity"/>
    <property type="evidence" value="ECO:0007669"/>
    <property type="project" value="InterPro"/>
</dbReference>
<comment type="caution">
    <text evidence="3">The sequence shown here is derived from an EMBL/GenBank/DDBJ whole genome shotgun (WGS) entry which is preliminary data.</text>
</comment>
<evidence type="ECO:0000313" key="4">
    <source>
        <dbReference type="Proteomes" id="UP000281474"/>
    </source>
</evidence>
<dbReference type="Proteomes" id="UP000281474">
    <property type="component" value="Unassembled WGS sequence"/>
</dbReference>
<dbReference type="InterPro" id="IPR006120">
    <property type="entry name" value="Resolvase_HTH_dom"/>
</dbReference>
<dbReference type="AlphaFoldDB" id="A0A3L8PQJ1"/>
<proteinExistence type="inferred from homology"/>
<dbReference type="OrthoDB" id="9786476at2"/>
<reference evidence="3 4" key="1">
    <citation type="submission" date="2018-09" db="EMBL/GenBank/DDBJ databases">
        <title>Phylogeny of the Shewanellaceae, and recommendation for two new genera, Pseudoshewanella and Parashewanella.</title>
        <authorList>
            <person name="Wang G."/>
        </authorList>
    </citation>
    <scope>NUCLEOTIDE SEQUENCE [LARGE SCALE GENOMIC DNA]</scope>
    <source>
        <strain evidence="3 4">C51</strain>
    </source>
</reference>
<keyword evidence="4" id="KW-1185">Reference proteome</keyword>
<evidence type="ECO:0000256" key="1">
    <source>
        <dbReference type="ARBA" id="ARBA00009913"/>
    </source>
</evidence>
<dbReference type="InterPro" id="IPR006119">
    <property type="entry name" value="Resolv_N"/>
</dbReference>
<dbReference type="GO" id="GO:0003677">
    <property type="term" value="F:DNA binding"/>
    <property type="evidence" value="ECO:0007669"/>
    <property type="project" value="InterPro"/>
</dbReference>
<feature type="domain" description="Resolvase/invertase-type recombinase catalytic" evidence="2">
    <location>
        <begin position="4"/>
        <end position="137"/>
    </location>
</feature>
<gene>
    <name evidence="3" type="ORF">D5018_21265</name>
</gene>
<evidence type="ECO:0000259" key="2">
    <source>
        <dbReference type="PROSITE" id="PS51736"/>
    </source>
</evidence>
<dbReference type="PANTHER" id="PTHR30461">
    <property type="entry name" value="DNA-INVERTASE FROM LAMBDOID PROPHAGE"/>
    <property type="match status" value="1"/>
</dbReference>
<dbReference type="CDD" id="cd03768">
    <property type="entry name" value="SR_ResInv"/>
    <property type="match status" value="1"/>
</dbReference>